<dbReference type="InterPro" id="IPR044068">
    <property type="entry name" value="CB"/>
</dbReference>
<dbReference type="InterPro" id="IPR052925">
    <property type="entry name" value="Phage_Integrase-like_Recomb"/>
</dbReference>
<gene>
    <name evidence="7" type="ORF">FHR98_002964</name>
</gene>
<dbReference type="Gene3D" id="1.10.443.10">
    <property type="entry name" value="Intergrase catalytic core"/>
    <property type="match status" value="1"/>
</dbReference>
<keyword evidence="1" id="KW-0229">DNA integration</keyword>
<dbReference type="Proteomes" id="UP000581135">
    <property type="component" value="Unassembled WGS sequence"/>
</dbReference>
<dbReference type="InterPro" id="IPR010998">
    <property type="entry name" value="Integrase_recombinase_N"/>
</dbReference>
<evidence type="ECO:0000256" key="2">
    <source>
        <dbReference type="ARBA" id="ARBA00023125"/>
    </source>
</evidence>
<dbReference type="AlphaFoldDB" id="A0A839SYL1"/>
<accession>A0A839SYL1</accession>
<dbReference type="PROSITE" id="PS51900">
    <property type="entry name" value="CB"/>
    <property type="match status" value="1"/>
</dbReference>
<dbReference type="GO" id="GO:0003677">
    <property type="term" value="F:DNA binding"/>
    <property type="evidence" value="ECO:0007669"/>
    <property type="project" value="UniProtKB-UniRule"/>
</dbReference>
<name>A0A839SYL1_9PROT</name>
<evidence type="ECO:0000256" key="3">
    <source>
        <dbReference type="ARBA" id="ARBA00023172"/>
    </source>
</evidence>
<dbReference type="GO" id="GO:0006310">
    <property type="term" value="P:DNA recombination"/>
    <property type="evidence" value="ECO:0007669"/>
    <property type="project" value="UniProtKB-KW"/>
</dbReference>
<feature type="domain" description="Tyr recombinase" evidence="5">
    <location>
        <begin position="112"/>
        <end position="307"/>
    </location>
</feature>
<dbReference type="Pfam" id="PF00589">
    <property type="entry name" value="Phage_integrase"/>
    <property type="match status" value="1"/>
</dbReference>
<dbReference type="CDD" id="cd00799">
    <property type="entry name" value="INT_Cre_C"/>
    <property type="match status" value="1"/>
</dbReference>
<keyword evidence="8" id="KW-1185">Reference proteome</keyword>
<dbReference type="RefSeq" id="WP_183417482.1">
    <property type="nucleotide sequence ID" value="NZ_JACHXA010000009.1"/>
</dbReference>
<dbReference type="EMBL" id="JACHXA010000009">
    <property type="protein sequence ID" value="MBB3066656.1"/>
    <property type="molecule type" value="Genomic_DNA"/>
</dbReference>
<evidence type="ECO:0000313" key="7">
    <source>
        <dbReference type="EMBL" id="MBB3066656.1"/>
    </source>
</evidence>
<keyword evidence="2 4" id="KW-0238">DNA-binding</keyword>
<keyword evidence="3" id="KW-0233">DNA recombination</keyword>
<dbReference type="GO" id="GO:0015074">
    <property type="term" value="P:DNA integration"/>
    <property type="evidence" value="ECO:0007669"/>
    <property type="project" value="UniProtKB-KW"/>
</dbReference>
<evidence type="ECO:0000256" key="1">
    <source>
        <dbReference type="ARBA" id="ARBA00022908"/>
    </source>
</evidence>
<dbReference type="PANTHER" id="PTHR34605:SF4">
    <property type="entry name" value="DNA ADENINE METHYLTRANSFERASE"/>
    <property type="match status" value="1"/>
</dbReference>
<evidence type="ECO:0000259" key="5">
    <source>
        <dbReference type="PROSITE" id="PS51898"/>
    </source>
</evidence>
<dbReference type="SUPFAM" id="SSF47823">
    <property type="entry name" value="lambda integrase-like, N-terminal domain"/>
    <property type="match status" value="1"/>
</dbReference>
<dbReference type="InterPro" id="IPR013762">
    <property type="entry name" value="Integrase-like_cat_sf"/>
</dbReference>
<sequence length="310" mass="33798">MSNLTTSNPGPPEIDQSVLEYVRNAISENTRRAYRSDLEHFIAWGGTIPCVPEVLATYLSDQAGAYAVSTIKRRLAALTAAHEAKGCPSPTTSKLIKATLRGIQRIHGTPQSQSKPLLVEDLIKIVSGLGESPKDLRDKALLLVGFAGGFRRSELVAIDCNDIEWVRQGMVITIRRSKTDQTGTGRRIGIPYARGEFCPVRSLDLWILTSGMKSEGPTFRSVSKHGRISNKRLSAEAVAKIVKERVRGIGLNPARYSAHSLRAGLATSAAMKGATTISIRKQTGHRSDAMLARYVREGELFSENAAARLF</sequence>
<dbReference type="InterPro" id="IPR011010">
    <property type="entry name" value="DNA_brk_join_enz"/>
</dbReference>
<reference evidence="7 8" key="1">
    <citation type="submission" date="2020-08" db="EMBL/GenBank/DDBJ databases">
        <title>Genomic Encyclopedia of Type Strains, Phase III (KMG-III): the genomes of soil and plant-associated and newly described type strains.</title>
        <authorList>
            <person name="Whitman W."/>
        </authorList>
    </citation>
    <scope>NUCLEOTIDE SEQUENCE [LARGE SCALE GENOMIC DNA]</scope>
    <source>
        <strain evidence="7 8">CECT 8803</strain>
    </source>
</reference>
<evidence type="ECO:0000256" key="4">
    <source>
        <dbReference type="PROSITE-ProRule" id="PRU01248"/>
    </source>
</evidence>
<dbReference type="Gene3D" id="1.10.150.130">
    <property type="match status" value="1"/>
</dbReference>
<comment type="caution">
    <text evidence="7">The sequence shown here is derived from an EMBL/GenBank/DDBJ whole genome shotgun (WGS) entry which is preliminary data.</text>
</comment>
<dbReference type="SUPFAM" id="SSF56349">
    <property type="entry name" value="DNA breaking-rejoining enzymes"/>
    <property type="match status" value="1"/>
</dbReference>
<dbReference type="InterPro" id="IPR002104">
    <property type="entry name" value="Integrase_catalytic"/>
</dbReference>
<dbReference type="PROSITE" id="PS51898">
    <property type="entry name" value="TYR_RECOMBINASE"/>
    <property type="match status" value="1"/>
</dbReference>
<organism evidence="7 8">
    <name type="scientific">Limibacillus halophilus</name>
    <dbReference type="NCBI Taxonomy" id="1579333"/>
    <lineage>
        <taxon>Bacteria</taxon>
        <taxon>Pseudomonadati</taxon>
        <taxon>Pseudomonadota</taxon>
        <taxon>Alphaproteobacteria</taxon>
        <taxon>Rhodospirillales</taxon>
        <taxon>Rhodovibrionaceae</taxon>
        <taxon>Limibacillus</taxon>
    </lineage>
</organism>
<evidence type="ECO:0000313" key="8">
    <source>
        <dbReference type="Proteomes" id="UP000581135"/>
    </source>
</evidence>
<evidence type="ECO:0000259" key="6">
    <source>
        <dbReference type="PROSITE" id="PS51900"/>
    </source>
</evidence>
<protein>
    <submittedName>
        <fullName evidence="7">Integrase</fullName>
    </submittedName>
</protein>
<dbReference type="PANTHER" id="PTHR34605">
    <property type="entry name" value="PHAGE_INTEGRASE DOMAIN-CONTAINING PROTEIN"/>
    <property type="match status" value="1"/>
</dbReference>
<proteinExistence type="predicted"/>
<feature type="domain" description="Core-binding (CB)" evidence="6">
    <location>
        <begin position="9"/>
        <end position="86"/>
    </location>
</feature>